<sequence>LNLPVGAPSKLTRGGACSIECYLQKIGFSAHVFEALLVFPGKSAVSVNELVSKVFSNKDLNSQLPTVVPFKKVILIDSTWNQCKGIYKDPRISGLPCVVLKKRITQFWRHQNGSPRWHLSTIEAVHQFFVEFHEALALQNCGSFTNYEGQYDNLLFFFRFMYDKIHTLYDHDALKSYKRPLV</sequence>
<evidence type="ECO:0000256" key="9">
    <source>
        <dbReference type="ARBA" id="ARBA00039242"/>
    </source>
</evidence>
<evidence type="ECO:0000256" key="7">
    <source>
        <dbReference type="ARBA" id="ARBA00037050"/>
    </source>
</evidence>
<keyword evidence="14" id="KW-1185">Reference proteome</keyword>
<comment type="caution">
    <text evidence="13">The sequence shown here is derived from an EMBL/GenBank/DDBJ whole genome shotgun (WGS) entry which is preliminary data.</text>
</comment>
<name>A0A8S9XFA8_APOLU</name>
<proteinExistence type="inferred from homology"/>
<evidence type="ECO:0000313" key="13">
    <source>
        <dbReference type="EMBL" id="KAF6206991.1"/>
    </source>
</evidence>
<dbReference type="Pfam" id="PF03942">
    <property type="entry name" value="DTW"/>
    <property type="match status" value="1"/>
</dbReference>
<accession>A0A8S9XFA8</accession>
<evidence type="ECO:0000256" key="5">
    <source>
        <dbReference type="ARBA" id="ARBA00022694"/>
    </source>
</evidence>
<keyword evidence="6" id="KW-0539">Nucleus</keyword>
<dbReference type="GO" id="GO:0006400">
    <property type="term" value="P:tRNA modification"/>
    <property type="evidence" value="ECO:0007669"/>
    <property type="project" value="TreeGrafter"/>
</dbReference>
<keyword evidence="3" id="KW-0808">Transferase</keyword>
<dbReference type="GO" id="GO:0005634">
    <property type="term" value="C:nucleus"/>
    <property type="evidence" value="ECO:0007669"/>
    <property type="project" value="UniProtKB-SubCell"/>
</dbReference>
<evidence type="ECO:0000256" key="4">
    <source>
        <dbReference type="ARBA" id="ARBA00022691"/>
    </source>
</evidence>
<evidence type="ECO:0000256" key="2">
    <source>
        <dbReference type="ARBA" id="ARBA00012386"/>
    </source>
</evidence>
<evidence type="ECO:0000256" key="1">
    <source>
        <dbReference type="ARBA" id="ARBA00004123"/>
    </source>
</evidence>
<keyword evidence="4" id="KW-0949">S-adenosyl-L-methionine</keyword>
<keyword evidence="5" id="KW-0819">tRNA processing</keyword>
<reference evidence="13" key="1">
    <citation type="journal article" date="2021" name="Mol. Ecol. Resour.">
        <title>Apolygus lucorum genome provides insights into omnivorousness and mesophyll feeding.</title>
        <authorList>
            <person name="Liu Y."/>
            <person name="Liu H."/>
            <person name="Wang H."/>
            <person name="Huang T."/>
            <person name="Liu B."/>
            <person name="Yang B."/>
            <person name="Yin L."/>
            <person name="Li B."/>
            <person name="Zhang Y."/>
            <person name="Zhang S."/>
            <person name="Jiang F."/>
            <person name="Zhang X."/>
            <person name="Ren Y."/>
            <person name="Wang B."/>
            <person name="Wang S."/>
            <person name="Lu Y."/>
            <person name="Wu K."/>
            <person name="Fan W."/>
            <person name="Wang G."/>
        </authorList>
    </citation>
    <scope>NUCLEOTIDE SEQUENCE</scope>
    <source>
        <strain evidence="13">12Hb</strain>
    </source>
</reference>
<dbReference type="EMBL" id="WIXP02000008">
    <property type="protein sequence ID" value="KAF6206991.1"/>
    <property type="molecule type" value="Genomic_DNA"/>
</dbReference>
<protein>
    <recommendedName>
        <fullName evidence="9">tRNA-uridine aminocarboxypropyltransferase 1</fullName>
        <ecNumber evidence="2">2.5.1.25</ecNumber>
    </recommendedName>
    <alternativeName>
        <fullName evidence="10">DTW domain-containing protein 1</fullName>
    </alternativeName>
</protein>
<comment type="function">
    <text evidence="7">Catalyzes the formation of 3-(3-amino-3-carboxypropyl)uridine (acp3U) at position 20 in the D-loop of several cytoplasmic tRNAs (acp3U(20)).</text>
</comment>
<dbReference type="AlphaFoldDB" id="A0A8S9XFA8"/>
<dbReference type="InterPro" id="IPR051521">
    <property type="entry name" value="tRNA_Mod/Golgi_Maint"/>
</dbReference>
<evidence type="ECO:0000256" key="6">
    <source>
        <dbReference type="ARBA" id="ARBA00023242"/>
    </source>
</evidence>
<dbReference type="GO" id="GO:0016432">
    <property type="term" value="F:tRNA-uridine aminocarboxypropyltransferase activity"/>
    <property type="evidence" value="ECO:0007669"/>
    <property type="project" value="UniProtKB-EC"/>
</dbReference>
<feature type="non-terminal residue" evidence="13">
    <location>
        <position position="1"/>
    </location>
</feature>
<dbReference type="PANTHER" id="PTHR15627:SF8">
    <property type="entry name" value="TRNA-URIDINE AMINOCARBOXYPROPYLTRANSFERASE 1"/>
    <property type="match status" value="1"/>
</dbReference>
<comment type="catalytic activity">
    <reaction evidence="11">
        <text>a uridine in tRNA + S-adenosyl-L-methionine = a 3-[(3S)-3-amino-3-carboxypropyl]uridine in tRNA + S-methyl-5'-thioadenosine + H(+)</text>
        <dbReference type="Rhea" id="RHEA:62432"/>
        <dbReference type="Rhea" id="RHEA-COMP:13339"/>
        <dbReference type="Rhea" id="RHEA-COMP:16092"/>
        <dbReference type="ChEBI" id="CHEBI:15378"/>
        <dbReference type="ChEBI" id="CHEBI:17509"/>
        <dbReference type="ChEBI" id="CHEBI:59789"/>
        <dbReference type="ChEBI" id="CHEBI:65315"/>
        <dbReference type="ChEBI" id="CHEBI:82930"/>
        <dbReference type="EC" id="2.5.1.25"/>
    </reaction>
</comment>
<dbReference type="SMART" id="SM01144">
    <property type="entry name" value="DTW"/>
    <property type="match status" value="1"/>
</dbReference>
<dbReference type="InterPro" id="IPR005636">
    <property type="entry name" value="DTW"/>
</dbReference>
<evidence type="ECO:0000256" key="10">
    <source>
        <dbReference type="ARBA" id="ARBA00042508"/>
    </source>
</evidence>
<dbReference type="OrthoDB" id="3173at2759"/>
<dbReference type="Proteomes" id="UP000466442">
    <property type="component" value="Unassembled WGS sequence"/>
</dbReference>
<dbReference type="PANTHER" id="PTHR15627">
    <property type="entry name" value="NATURAL KILLER CELL-SPECIFIC ANTIGEN KLIP1"/>
    <property type="match status" value="1"/>
</dbReference>
<comment type="subcellular location">
    <subcellularLocation>
        <location evidence="1">Nucleus</location>
    </subcellularLocation>
</comment>
<evidence type="ECO:0000259" key="12">
    <source>
        <dbReference type="SMART" id="SM01144"/>
    </source>
</evidence>
<evidence type="ECO:0000256" key="3">
    <source>
        <dbReference type="ARBA" id="ARBA00022679"/>
    </source>
</evidence>
<evidence type="ECO:0000256" key="8">
    <source>
        <dbReference type="ARBA" id="ARBA00038290"/>
    </source>
</evidence>
<evidence type="ECO:0000256" key="11">
    <source>
        <dbReference type="ARBA" id="ARBA00048718"/>
    </source>
</evidence>
<gene>
    <name evidence="13" type="ORF">GE061_018228</name>
</gene>
<organism evidence="13 14">
    <name type="scientific">Apolygus lucorum</name>
    <name type="common">Small green plant bug</name>
    <name type="synonym">Lygocoris lucorum</name>
    <dbReference type="NCBI Taxonomy" id="248454"/>
    <lineage>
        <taxon>Eukaryota</taxon>
        <taxon>Metazoa</taxon>
        <taxon>Ecdysozoa</taxon>
        <taxon>Arthropoda</taxon>
        <taxon>Hexapoda</taxon>
        <taxon>Insecta</taxon>
        <taxon>Pterygota</taxon>
        <taxon>Neoptera</taxon>
        <taxon>Paraneoptera</taxon>
        <taxon>Hemiptera</taxon>
        <taxon>Heteroptera</taxon>
        <taxon>Panheteroptera</taxon>
        <taxon>Cimicomorpha</taxon>
        <taxon>Miridae</taxon>
        <taxon>Mirini</taxon>
        <taxon>Apolygus</taxon>
    </lineage>
</organism>
<comment type="similarity">
    <text evidence="8">Belongs to the TDD superfamily. DTWD1 family.</text>
</comment>
<feature type="domain" description="DTW" evidence="12">
    <location>
        <begin position="13"/>
        <end position="170"/>
    </location>
</feature>
<evidence type="ECO:0000313" key="14">
    <source>
        <dbReference type="Proteomes" id="UP000466442"/>
    </source>
</evidence>
<dbReference type="EC" id="2.5.1.25" evidence="2"/>